<dbReference type="AlphaFoldDB" id="A0A8C0CX63"/>
<feature type="compositionally biased region" description="Basic and acidic residues" evidence="1">
    <location>
        <begin position="21"/>
        <end position="30"/>
    </location>
</feature>
<feature type="compositionally biased region" description="Basic and acidic residues" evidence="1">
    <location>
        <begin position="1"/>
        <end position="10"/>
    </location>
</feature>
<dbReference type="Pfam" id="PF21975">
    <property type="entry name" value="ASNSD1-SEP"/>
    <property type="match status" value="1"/>
</dbReference>
<reference evidence="2" key="1">
    <citation type="submission" date="2023-09" db="UniProtKB">
        <authorList>
            <consortium name="Ensembl"/>
        </authorList>
    </citation>
    <scope>IDENTIFICATION</scope>
</reference>
<organism evidence="2">
    <name type="scientific">Balaenoptera musculus</name>
    <name type="common">Blue whale</name>
    <dbReference type="NCBI Taxonomy" id="9771"/>
    <lineage>
        <taxon>Eukaryota</taxon>
        <taxon>Metazoa</taxon>
        <taxon>Chordata</taxon>
        <taxon>Craniata</taxon>
        <taxon>Vertebrata</taxon>
        <taxon>Euteleostomi</taxon>
        <taxon>Mammalia</taxon>
        <taxon>Eutheria</taxon>
        <taxon>Laurasiatheria</taxon>
        <taxon>Artiodactyla</taxon>
        <taxon>Whippomorpha</taxon>
        <taxon>Cetacea</taxon>
        <taxon>Mysticeti</taxon>
        <taxon>Balaenopteridae</taxon>
        <taxon>Balaenoptera</taxon>
    </lineage>
</organism>
<dbReference type="Ensembl" id="ENSBMST00010012396.1">
    <property type="protein sequence ID" value="ENSBMSP00010011182.1"/>
    <property type="gene ID" value="ENSBMSG00010008167.1"/>
</dbReference>
<feature type="region of interest" description="Disordered" evidence="1">
    <location>
        <begin position="1"/>
        <end position="30"/>
    </location>
</feature>
<dbReference type="GeneTree" id="ENSGT01150000288401"/>
<sequence>MPSRGARPEDGSGLVPTDNSTQHKEDLSNKTEQKCFLKAKIYWMS</sequence>
<accession>A0A8C0CX63</accession>
<dbReference type="InterPro" id="IPR054148">
    <property type="entry name" value="ASNSD1-SEP"/>
</dbReference>
<name>A0A8C0CX63_BALMU</name>
<evidence type="ECO:0000256" key="1">
    <source>
        <dbReference type="SAM" id="MobiDB-lite"/>
    </source>
</evidence>
<protein>
    <submittedName>
        <fullName evidence="2">Uncharacterized protein</fullName>
    </submittedName>
</protein>
<evidence type="ECO:0000313" key="2">
    <source>
        <dbReference type="Ensembl" id="ENSBMSP00010011182.1"/>
    </source>
</evidence>
<proteinExistence type="predicted"/>